<accession>A0A382H5C7</accession>
<evidence type="ECO:0000313" key="1">
    <source>
        <dbReference type="EMBL" id="SVB82494.1"/>
    </source>
</evidence>
<evidence type="ECO:0008006" key="2">
    <source>
        <dbReference type="Google" id="ProtNLM"/>
    </source>
</evidence>
<dbReference type="Pfam" id="PF14334">
    <property type="entry name" value="DUF4390"/>
    <property type="match status" value="1"/>
</dbReference>
<gene>
    <name evidence="1" type="ORF">METZ01_LOCUS235348</name>
</gene>
<sequence length="190" mass="22064">MKNNINKIKRYMVAVFVVFLFNTSIVCAQPIKLIKGESSLIEGVYYSDISIEFSFSKAYLQALNSGLVFDINLDFLIVNVKPWRIDQEIGQLSQNYTIKYNAFTQRYTTLNTNTGRERSYPTIETTLRNLGTINKFPVVDDSLINIDENYQVFLSASIKAQGVPQWIKTLTFWRDNLDFQTEQTQWPLFK</sequence>
<dbReference type="EMBL" id="UINC01059266">
    <property type="protein sequence ID" value="SVB82494.1"/>
    <property type="molecule type" value="Genomic_DNA"/>
</dbReference>
<proteinExistence type="predicted"/>
<reference evidence="1" key="1">
    <citation type="submission" date="2018-05" db="EMBL/GenBank/DDBJ databases">
        <authorList>
            <person name="Lanie J.A."/>
            <person name="Ng W.-L."/>
            <person name="Kazmierczak K.M."/>
            <person name="Andrzejewski T.M."/>
            <person name="Davidsen T.M."/>
            <person name="Wayne K.J."/>
            <person name="Tettelin H."/>
            <person name="Glass J.I."/>
            <person name="Rusch D."/>
            <person name="Podicherti R."/>
            <person name="Tsui H.-C.T."/>
            <person name="Winkler M.E."/>
        </authorList>
    </citation>
    <scope>NUCLEOTIDE SEQUENCE</scope>
</reference>
<protein>
    <recommendedName>
        <fullName evidence="2">DUF4390 domain-containing protein</fullName>
    </recommendedName>
</protein>
<organism evidence="1">
    <name type="scientific">marine metagenome</name>
    <dbReference type="NCBI Taxonomy" id="408172"/>
    <lineage>
        <taxon>unclassified sequences</taxon>
        <taxon>metagenomes</taxon>
        <taxon>ecological metagenomes</taxon>
    </lineage>
</organism>
<dbReference type="InterPro" id="IPR025500">
    <property type="entry name" value="DUF4390"/>
</dbReference>
<name>A0A382H5C7_9ZZZZ</name>
<dbReference type="AlphaFoldDB" id="A0A382H5C7"/>